<proteinExistence type="predicted"/>
<keyword evidence="2" id="KW-1185">Reference proteome</keyword>
<name>A0A0P9D2F3_9CHLR</name>
<evidence type="ECO:0000313" key="2">
    <source>
        <dbReference type="Proteomes" id="UP000050509"/>
    </source>
</evidence>
<dbReference type="EMBL" id="LJCR01000322">
    <property type="protein sequence ID" value="KPV53176.1"/>
    <property type="molecule type" value="Genomic_DNA"/>
</dbReference>
<dbReference type="Proteomes" id="UP000050509">
    <property type="component" value="Unassembled WGS sequence"/>
</dbReference>
<evidence type="ECO:0000313" key="1">
    <source>
        <dbReference type="EMBL" id="KPV53176.1"/>
    </source>
</evidence>
<dbReference type="AlphaFoldDB" id="A0A0P9D2F3"/>
<protein>
    <submittedName>
        <fullName evidence="1">Uncharacterized protein</fullName>
    </submittedName>
</protein>
<accession>A0A0P9D2F3</accession>
<sequence length="104" mass="11454">MNTTTSAWGRLEPPRARRIHITLTSTEHEINRILTYGYGAEVTVECYELAEEAREYRGSLGPKVRPAQYRLVCVAAFPAHAQSENAAEALCGFVRGLGGTAEED</sequence>
<reference evidence="1 2" key="1">
    <citation type="submission" date="2015-09" db="EMBL/GenBank/DDBJ databases">
        <title>Draft genome sequence of Kouleothrix aurantiaca JCM 19913.</title>
        <authorList>
            <person name="Hemp J."/>
        </authorList>
    </citation>
    <scope>NUCLEOTIDE SEQUENCE [LARGE SCALE GENOMIC DNA]</scope>
    <source>
        <strain evidence="1 2">COM-B</strain>
    </source>
</reference>
<organism evidence="1 2">
    <name type="scientific">Kouleothrix aurantiaca</name>
    <dbReference type="NCBI Taxonomy" id="186479"/>
    <lineage>
        <taxon>Bacteria</taxon>
        <taxon>Bacillati</taxon>
        <taxon>Chloroflexota</taxon>
        <taxon>Chloroflexia</taxon>
        <taxon>Chloroflexales</taxon>
        <taxon>Roseiflexineae</taxon>
        <taxon>Roseiflexaceae</taxon>
        <taxon>Kouleothrix</taxon>
    </lineage>
</organism>
<comment type="caution">
    <text evidence="1">The sequence shown here is derived from an EMBL/GenBank/DDBJ whole genome shotgun (WGS) entry which is preliminary data.</text>
</comment>
<gene>
    <name evidence="1" type="ORF">SE17_11150</name>
</gene>